<proteinExistence type="predicted"/>
<dbReference type="RefSeq" id="WP_259202746.1">
    <property type="nucleotide sequence ID" value="NZ_JBHGCJ010000003.1"/>
</dbReference>
<feature type="signal peptide" evidence="1">
    <location>
        <begin position="1"/>
        <end position="28"/>
    </location>
</feature>
<evidence type="ECO:0000256" key="1">
    <source>
        <dbReference type="SAM" id="SignalP"/>
    </source>
</evidence>
<evidence type="ECO:0008006" key="4">
    <source>
        <dbReference type="Google" id="ProtNLM"/>
    </source>
</evidence>
<keyword evidence="1" id="KW-0732">Signal</keyword>
<sequence length="158" mass="16176">MQNVFRVPMRAVLAALLVSATMAAPAWAKQRPGVIEEMQPIQNRGEDTSKRTRFGRAVGQNLGMLGGLAAATGLSNAGHAEAGVIAVPVAAAGGSKVGGVVGEKIAGEGPATRYMVKVRLDGGRVLSTTQLRENVSGLSVGSRVIVDGNGDEARITAE</sequence>
<evidence type="ECO:0000313" key="3">
    <source>
        <dbReference type="Proteomes" id="UP001605261"/>
    </source>
</evidence>
<accession>A0ABW7CUU0</accession>
<comment type="caution">
    <text evidence="2">The sequence shown here is derived from an EMBL/GenBank/DDBJ whole genome shotgun (WGS) entry which is preliminary data.</text>
</comment>
<reference evidence="2 3" key="1">
    <citation type="submission" date="2024-09" db="EMBL/GenBank/DDBJ databases">
        <authorList>
            <consortium name="All-Russian atlas of soil microorganisms"/>
            <consortium name="as a basis for the search for new antimicrobial producers and enzymes with unique properties"/>
            <person name="Sokolova E.A."/>
            <person name="Voronina E.N."/>
        </authorList>
    </citation>
    <scope>NUCLEOTIDE SEQUENCE [LARGE SCALE GENOMIC DNA]</scope>
    <source>
        <strain evidence="2 3">AF-22b-331.1</strain>
    </source>
</reference>
<protein>
    <recommendedName>
        <fullName evidence="4">Glycine zipper 2TM domain-containing protein</fullName>
    </recommendedName>
</protein>
<organism evidence="2 3">
    <name type="scientific">Stenotrophomonas nematodicola</name>
    <dbReference type="NCBI Taxonomy" id="2656746"/>
    <lineage>
        <taxon>Bacteria</taxon>
        <taxon>Pseudomonadati</taxon>
        <taxon>Pseudomonadota</taxon>
        <taxon>Gammaproteobacteria</taxon>
        <taxon>Lysobacterales</taxon>
        <taxon>Lysobacteraceae</taxon>
        <taxon>Stenotrophomonas</taxon>
    </lineage>
</organism>
<dbReference type="Proteomes" id="UP001605261">
    <property type="component" value="Unassembled WGS sequence"/>
</dbReference>
<dbReference type="EMBL" id="JBHGCJ010000003">
    <property type="protein sequence ID" value="MFG6108722.1"/>
    <property type="molecule type" value="Genomic_DNA"/>
</dbReference>
<feature type="chain" id="PRO_5046834521" description="Glycine zipper 2TM domain-containing protein" evidence="1">
    <location>
        <begin position="29"/>
        <end position="158"/>
    </location>
</feature>
<gene>
    <name evidence="2" type="ORF">ACEU0G_002714</name>
</gene>
<evidence type="ECO:0000313" key="2">
    <source>
        <dbReference type="EMBL" id="MFG6108722.1"/>
    </source>
</evidence>
<name>A0ABW7CUU0_9GAMM</name>
<keyword evidence="3" id="KW-1185">Reference proteome</keyword>